<feature type="transmembrane region" description="Helical" evidence="7">
    <location>
        <begin position="320"/>
        <end position="337"/>
    </location>
</feature>
<keyword evidence="4 7" id="KW-0812">Transmembrane</keyword>
<dbReference type="Pfam" id="PF03062">
    <property type="entry name" value="MBOAT"/>
    <property type="match status" value="1"/>
</dbReference>
<dbReference type="PANTHER" id="PTHR13285:SF18">
    <property type="entry name" value="PROTEIN-CYSTEINE N-PALMITOYLTRANSFERASE RASP"/>
    <property type="match status" value="1"/>
</dbReference>
<evidence type="ECO:0000256" key="5">
    <source>
        <dbReference type="ARBA" id="ARBA00022989"/>
    </source>
</evidence>
<protein>
    <submittedName>
        <fullName evidence="8">Alginate O-acetylation protein</fullName>
    </submittedName>
</protein>
<sequence length="491" mass="56968">MLFNTIDFMIFFFIVVGLVAILKYRRFQHLYIIFASFFFIYYTDNYLVALLLYTILLHYYTGREIYKAGSKARKKIFLVLGIAGSLGLLGFFKYADFAIAQFNIFGNIVDLGSEIPLMNLALPIGISFYSFQSISYIIDIYRGSLTPSKTLREYAFFVAFFPTLVAGPILRAKQFLPQLREKIEESSTTGRLRQFVIHRSNLKFGLTLMALGFFKKMFFADNISPLVDNIFSNPIGMESFSIILGTIAFGVQIYCDFSGYSDIAIGAALIFGFKIPLNFNKPFFATSPSDFWGRWHISLSTWVRDYLYYPLIFKNRKSDVIVYSSLLFSMLLMGLWHGASWNFVIWGGLHGIFLATHTIIKRKFPQISLHPFFQRNSGRIFSVIATQYLVFFTFISFRVQDFDHMWYSMQKYILWDFATEQIVELVALNKFPVILIIIFFILNFASYKHGNLPKAIANIKLRYWFSFLGSVLMLVLIFETGPTQDFIYFKF</sequence>
<proteinExistence type="inferred from homology"/>
<keyword evidence="3" id="KW-1003">Cell membrane</keyword>
<feature type="transmembrane region" description="Helical" evidence="7">
    <location>
        <begin position="154"/>
        <end position="172"/>
    </location>
</feature>
<feature type="transmembrane region" description="Helical" evidence="7">
    <location>
        <begin position="31"/>
        <end position="56"/>
    </location>
</feature>
<dbReference type="EMBL" id="KF901004">
    <property type="protein sequence ID" value="AIF14572.1"/>
    <property type="molecule type" value="Genomic_DNA"/>
</dbReference>
<evidence type="ECO:0000313" key="8">
    <source>
        <dbReference type="EMBL" id="AIF14572.1"/>
    </source>
</evidence>
<dbReference type="InterPro" id="IPR051085">
    <property type="entry name" value="MB_O-acyltransferase"/>
</dbReference>
<feature type="transmembrane region" description="Helical" evidence="7">
    <location>
        <begin position="343"/>
        <end position="360"/>
    </location>
</feature>
<evidence type="ECO:0000256" key="3">
    <source>
        <dbReference type="ARBA" id="ARBA00022475"/>
    </source>
</evidence>
<organism evidence="8">
    <name type="scientific">uncultured marine thaumarchaeote KM3_67_E04</name>
    <dbReference type="NCBI Taxonomy" id="1456236"/>
    <lineage>
        <taxon>Archaea</taxon>
        <taxon>Nitrososphaerota</taxon>
        <taxon>environmental samples</taxon>
    </lineage>
</organism>
<dbReference type="InterPro" id="IPR028362">
    <property type="entry name" value="AlgI"/>
</dbReference>
<evidence type="ECO:0000256" key="6">
    <source>
        <dbReference type="ARBA" id="ARBA00023136"/>
    </source>
</evidence>
<comment type="subcellular location">
    <subcellularLocation>
        <location evidence="1">Cell membrane</location>
        <topology evidence="1">Multi-pass membrane protein</topology>
    </subcellularLocation>
</comment>
<feature type="transmembrane region" description="Helical" evidence="7">
    <location>
        <begin position="380"/>
        <end position="399"/>
    </location>
</feature>
<name>A0A075HJI3_9ARCH</name>
<dbReference type="GO" id="GO:0016746">
    <property type="term" value="F:acyltransferase activity"/>
    <property type="evidence" value="ECO:0007669"/>
    <property type="project" value="InterPro"/>
</dbReference>
<dbReference type="PIRSF" id="PIRSF500217">
    <property type="entry name" value="AlgI"/>
    <property type="match status" value="1"/>
</dbReference>
<evidence type="ECO:0000256" key="1">
    <source>
        <dbReference type="ARBA" id="ARBA00004651"/>
    </source>
</evidence>
<feature type="transmembrane region" description="Helical" evidence="7">
    <location>
        <begin position="116"/>
        <end position="138"/>
    </location>
</feature>
<dbReference type="GO" id="GO:0042121">
    <property type="term" value="P:alginic acid biosynthetic process"/>
    <property type="evidence" value="ECO:0007669"/>
    <property type="project" value="InterPro"/>
</dbReference>
<evidence type="ECO:0000256" key="4">
    <source>
        <dbReference type="ARBA" id="ARBA00022692"/>
    </source>
</evidence>
<feature type="transmembrane region" description="Helical" evidence="7">
    <location>
        <begin position="461"/>
        <end position="478"/>
    </location>
</feature>
<keyword evidence="6 7" id="KW-0472">Membrane</keyword>
<keyword evidence="5 7" id="KW-1133">Transmembrane helix</keyword>
<dbReference type="PANTHER" id="PTHR13285">
    <property type="entry name" value="ACYLTRANSFERASE"/>
    <property type="match status" value="1"/>
</dbReference>
<dbReference type="GO" id="GO:0005886">
    <property type="term" value="C:plasma membrane"/>
    <property type="evidence" value="ECO:0007669"/>
    <property type="project" value="UniProtKB-SubCell"/>
</dbReference>
<feature type="transmembrane region" description="Helical" evidence="7">
    <location>
        <begin position="431"/>
        <end position="449"/>
    </location>
</feature>
<evidence type="ECO:0000256" key="2">
    <source>
        <dbReference type="ARBA" id="ARBA00010323"/>
    </source>
</evidence>
<dbReference type="PIRSF" id="PIRSF016636">
    <property type="entry name" value="AlgI_DltB"/>
    <property type="match status" value="1"/>
</dbReference>
<feature type="transmembrane region" description="Helical" evidence="7">
    <location>
        <begin position="76"/>
        <end position="95"/>
    </location>
</feature>
<reference evidence="8" key="1">
    <citation type="journal article" date="2014" name="Genome Biol. Evol.">
        <title>Pangenome evidence for extensive interdomain horizontal transfer affecting lineage core and shell genes in uncultured planktonic thaumarchaeota and euryarchaeota.</title>
        <authorList>
            <person name="Deschamps P."/>
            <person name="Zivanovic Y."/>
            <person name="Moreira D."/>
            <person name="Rodriguez-Valera F."/>
            <person name="Lopez-Garcia P."/>
        </authorList>
    </citation>
    <scope>NUCLEOTIDE SEQUENCE</scope>
</reference>
<feature type="transmembrane region" description="Helical" evidence="7">
    <location>
        <begin position="6"/>
        <end position="24"/>
    </location>
</feature>
<dbReference type="InterPro" id="IPR004299">
    <property type="entry name" value="MBOAT_fam"/>
</dbReference>
<comment type="similarity">
    <text evidence="2">Belongs to the membrane-bound acyltransferase family.</text>
</comment>
<accession>A0A075HJI3</accession>
<dbReference type="InterPro" id="IPR024194">
    <property type="entry name" value="Ac/AlaTfrase_AlgI/DltB"/>
</dbReference>
<evidence type="ECO:0000256" key="7">
    <source>
        <dbReference type="SAM" id="Phobius"/>
    </source>
</evidence>
<dbReference type="AlphaFoldDB" id="A0A075HJI3"/>